<dbReference type="STRING" id="1423750.FC89_GL000371"/>
<evidence type="ECO:0000313" key="10">
    <source>
        <dbReference type="EMBL" id="KRM07059.1"/>
    </source>
</evidence>
<organism evidence="10 11">
    <name type="scientific">Liquorilactobacillus ghanensis DSM 18630</name>
    <dbReference type="NCBI Taxonomy" id="1423750"/>
    <lineage>
        <taxon>Bacteria</taxon>
        <taxon>Bacillati</taxon>
        <taxon>Bacillota</taxon>
        <taxon>Bacilli</taxon>
        <taxon>Lactobacillales</taxon>
        <taxon>Lactobacillaceae</taxon>
        <taxon>Liquorilactobacillus</taxon>
    </lineage>
</organism>
<feature type="domain" description="Response regulatory" evidence="8">
    <location>
        <begin position="3"/>
        <end position="116"/>
    </location>
</feature>
<evidence type="ECO:0000256" key="6">
    <source>
        <dbReference type="PROSITE-ProRule" id="PRU00169"/>
    </source>
</evidence>
<dbReference type="EMBL" id="AZGB01000009">
    <property type="protein sequence ID" value="KRM07059.1"/>
    <property type="molecule type" value="Genomic_DNA"/>
</dbReference>
<dbReference type="InterPro" id="IPR001867">
    <property type="entry name" value="OmpR/PhoB-type_DNA-bd"/>
</dbReference>
<dbReference type="Gene3D" id="1.10.10.10">
    <property type="entry name" value="Winged helix-like DNA-binding domain superfamily/Winged helix DNA-binding domain"/>
    <property type="match status" value="1"/>
</dbReference>
<accession>A0A0R1VVL1</accession>
<feature type="domain" description="OmpR/PhoB-type" evidence="9">
    <location>
        <begin position="126"/>
        <end position="224"/>
    </location>
</feature>
<evidence type="ECO:0000256" key="2">
    <source>
        <dbReference type="ARBA" id="ARBA00023012"/>
    </source>
</evidence>
<dbReference type="InterPro" id="IPR039420">
    <property type="entry name" value="WalR-like"/>
</dbReference>
<dbReference type="PANTHER" id="PTHR48111:SF43">
    <property type="entry name" value="STAGE 0 SPORULATION PROTEIN A HOMOLOG"/>
    <property type="match status" value="1"/>
</dbReference>
<keyword evidence="3" id="KW-0805">Transcription regulation</keyword>
<sequence length="228" mass="26044">MQKVFIVEDDQAIIRALQIGLKKWNYQTQIVTDWQQVAAEILSTQPDLVIMDITLPMYDGFFWTGKLRESSQVPVIFLSAAELDPNAVRALAMGADDYLTKPFSINVLVSKIQAIFRRMKINQNDINDLMFEDYRLNILTNNLKIGQKQVKLTPTEGVILKLLFLNAGQVVSKKTIMNELWQGGSFIDEGALNVNLSRLRKKLAAVDLENRLVTERKQGYRLVEKNEK</sequence>
<evidence type="ECO:0000259" key="8">
    <source>
        <dbReference type="PROSITE" id="PS50110"/>
    </source>
</evidence>
<dbReference type="Gene3D" id="6.10.250.690">
    <property type="match status" value="1"/>
</dbReference>
<evidence type="ECO:0000256" key="5">
    <source>
        <dbReference type="ARBA" id="ARBA00023163"/>
    </source>
</evidence>
<gene>
    <name evidence="10" type="ORF">FC89_GL000371</name>
</gene>
<comment type="caution">
    <text evidence="10">The sequence shown here is derived from an EMBL/GenBank/DDBJ whole genome shotgun (WGS) entry which is preliminary data.</text>
</comment>
<dbReference type="SMART" id="SM00448">
    <property type="entry name" value="REC"/>
    <property type="match status" value="1"/>
</dbReference>
<feature type="modified residue" description="4-aspartylphosphate" evidence="6">
    <location>
        <position position="52"/>
    </location>
</feature>
<dbReference type="GeneID" id="98318423"/>
<evidence type="ECO:0000256" key="7">
    <source>
        <dbReference type="PROSITE-ProRule" id="PRU01091"/>
    </source>
</evidence>
<dbReference type="InterPro" id="IPR036388">
    <property type="entry name" value="WH-like_DNA-bd_sf"/>
</dbReference>
<proteinExistence type="predicted"/>
<dbReference type="RefSeq" id="WP_057871158.1">
    <property type="nucleotide sequence ID" value="NZ_AZGB01000009.1"/>
</dbReference>
<dbReference type="PANTHER" id="PTHR48111">
    <property type="entry name" value="REGULATOR OF RPOS"/>
    <property type="match status" value="1"/>
</dbReference>
<dbReference type="OrthoDB" id="9790442at2"/>
<dbReference type="GO" id="GO:0000976">
    <property type="term" value="F:transcription cis-regulatory region binding"/>
    <property type="evidence" value="ECO:0007669"/>
    <property type="project" value="TreeGrafter"/>
</dbReference>
<dbReference type="CDD" id="cd00383">
    <property type="entry name" value="trans_reg_C"/>
    <property type="match status" value="1"/>
</dbReference>
<feature type="DNA-binding region" description="OmpR/PhoB-type" evidence="7">
    <location>
        <begin position="126"/>
        <end position="224"/>
    </location>
</feature>
<dbReference type="GO" id="GO:0006355">
    <property type="term" value="P:regulation of DNA-templated transcription"/>
    <property type="evidence" value="ECO:0007669"/>
    <property type="project" value="InterPro"/>
</dbReference>
<protein>
    <submittedName>
        <fullName evidence="10">Response regulator protein GraR</fullName>
    </submittedName>
</protein>
<dbReference type="Pfam" id="PF00486">
    <property type="entry name" value="Trans_reg_C"/>
    <property type="match status" value="1"/>
</dbReference>
<dbReference type="GO" id="GO:0000156">
    <property type="term" value="F:phosphorelay response regulator activity"/>
    <property type="evidence" value="ECO:0007669"/>
    <property type="project" value="TreeGrafter"/>
</dbReference>
<keyword evidence="1 6" id="KW-0597">Phosphoprotein</keyword>
<dbReference type="PROSITE" id="PS50110">
    <property type="entry name" value="RESPONSE_REGULATORY"/>
    <property type="match status" value="1"/>
</dbReference>
<keyword evidence="2" id="KW-0902">Two-component regulatory system</keyword>
<evidence type="ECO:0000256" key="1">
    <source>
        <dbReference type="ARBA" id="ARBA00022553"/>
    </source>
</evidence>
<dbReference type="InterPro" id="IPR001789">
    <property type="entry name" value="Sig_transdc_resp-reg_receiver"/>
</dbReference>
<name>A0A0R1VVL1_9LACO</name>
<keyword evidence="4 7" id="KW-0238">DNA-binding</keyword>
<dbReference type="Pfam" id="PF00072">
    <property type="entry name" value="Response_reg"/>
    <property type="match status" value="1"/>
</dbReference>
<keyword evidence="5" id="KW-0804">Transcription</keyword>
<keyword evidence="11" id="KW-1185">Reference proteome</keyword>
<dbReference type="GO" id="GO:0005829">
    <property type="term" value="C:cytosol"/>
    <property type="evidence" value="ECO:0007669"/>
    <property type="project" value="TreeGrafter"/>
</dbReference>
<dbReference type="Proteomes" id="UP000051451">
    <property type="component" value="Unassembled WGS sequence"/>
</dbReference>
<dbReference type="SUPFAM" id="SSF52172">
    <property type="entry name" value="CheY-like"/>
    <property type="match status" value="1"/>
</dbReference>
<dbReference type="PATRIC" id="fig|1423750.3.peg.380"/>
<reference evidence="10 11" key="1">
    <citation type="journal article" date="2015" name="Genome Announc.">
        <title>Expanding the biotechnology potential of lactobacilli through comparative genomics of 213 strains and associated genera.</title>
        <authorList>
            <person name="Sun Z."/>
            <person name="Harris H.M."/>
            <person name="McCann A."/>
            <person name="Guo C."/>
            <person name="Argimon S."/>
            <person name="Zhang W."/>
            <person name="Yang X."/>
            <person name="Jeffery I.B."/>
            <person name="Cooney J.C."/>
            <person name="Kagawa T.F."/>
            <person name="Liu W."/>
            <person name="Song Y."/>
            <person name="Salvetti E."/>
            <person name="Wrobel A."/>
            <person name="Rasinkangas P."/>
            <person name="Parkhill J."/>
            <person name="Rea M.C."/>
            <person name="O'Sullivan O."/>
            <person name="Ritari J."/>
            <person name="Douillard F.P."/>
            <person name="Paul Ross R."/>
            <person name="Yang R."/>
            <person name="Briner A.E."/>
            <person name="Felis G.E."/>
            <person name="de Vos W.M."/>
            <person name="Barrangou R."/>
            <person name="Klaenhammer T.R."/>
            <person name="Caufield P.W."/>
            <person name="Cui Y."/>
            <person name="Zhang H."/>
            <person name="O'Toole P.W."/>
        </authorList>
    </citation>
    <scope>NUCLEOTIDE SEQUENCE [LARGE SCALE GENOMIC DNA]</scope>
    <source>
        <strain evidence="10 11">DSM 18630</strain>
    </source>
</reference>
<evidence type="ECO:0000313" key="11">
    <source>
        <dbReference type="Proteomes" id="UP000051451"/>
    </source>
</evidence>
<dbReference type="InterPro" id="IPR011006">
    <property type="entry name" value="CheY-like_superfamily"/>
</dbReference>
<evidence type="ECO:0000256" key="4">
    <source>
        <dbReference type="ARBA" id="ARBA00023125"/>
    </source>
</evidence>
<dbReference type="SMART" id="SM00862">
    <property type="entry name" value="Trans_reg_C"/>
    <property type="match status" value="1"/>
</dbReference>
<dbReference type="PROSITE" id="PS51755">
    <property type="entry name" value="OMPR_PHOB"/>
    <property type="match status" value="1"/>
</dbReference>
<dbReference type="GO" id="GO:0032993">
    <property type="term" value="C:protein-DNA complex"/>
    <property type="evidence" value="ECO:0007669"/>
    <property type="project" value="TreeGrafter"/>
</dbReference>
<evidence type="ECO:0000256" key="3">
    <source>
        <dbReference type="ARBA" id="ARBA00023015"/>
    </source>
</evidence>
<dbReference type="AlphaFoldDB" id="A0A0R1VVL1"/>
<evidence type="ECO:0000259" key="9">
    <source>
        <dbReference type="PROSITE" id="PS51755"/>
    </source>
</evidence>
<dbReference type="Gene3D" id="3.40.50.2300">
    <property type="match status" value="1"/>
</dbReference>